<reference evidence="2" key="2">
    <citation type="submission" date="2020-09" db="EMBL/GenBank/DDBJ databases">
        <authorList>
            <person name="Sun Q."/>
            <person name="Zhou Y."/>
        </authorList>
    </citation>
    <scope>NUCLEOTIDE SEQUENCE</scope>
    <source>
        <strain evidence="2">CGMCC 4.3508</strain>
    </source>
</reference>
<proteinExistence type="predicted"/>
<dbReference type="EMBL" id="BMMH01000011">
    <property type="protein sequence ID" value="GGL27791.1"/>
    <property type="molecule type" value="Genomic_DNA"/>
</dbReference>
<dbReference type="AlphaFoldDB" id="A0A917RTS5"/>
<organism evidence="2 3">
    <name type="scientific">Nocardia jinanensis</name>
    <dbReference type="NCBI Taxonomy" id="382504"/>
    <lineage>
        <taxon>Bacteria</taxon>
        <taxon>Bacillati</taxon>
        <taxon>Actinomycetota</taxon>
        <taxon>Actinomycetes</taxon>
        <taxon>Mycobacteriales</taxon>
        <taxon>Nocardiaceae</taxon>
        <taxon>Nocardia</taxon>
    </lineage>
</organism>
<gene>
    <name evidence="2" type="ORF">GCM10011588_48310</name>
</gene>
<sequence length="51" mass="5205">MSTDVAVVLLFTLAGFLIGGAYTLWKTARPVSIGLGICAVLAAAGAVLWLL</sequence>
<accession>A0A917RTS5</accession>
<evidence type="ECO:0000313" key="3">
    <source>
        <dbReference type="Proteomes" id="UP000638263"/>
    </source>
</evidence>
<keyword evidence="1" id="KW-0812">Transmembrane</keyword>
<evidence type="ECO:0000256" key="1">
    <source>
        <dbReference type="SAM" id="Phobius"/>
    </source>
</evidence>
<protein>
    <submittedName>
        <fullName evidence="2">Uncharacterized protein</fullName>
    </submittedName>
</protein>
<feature type="transmembrane region" description="Helical" evidence="1">
    <location>
        <begin position="32"/>
        <end position="50"/>
    </location>
</feature>
<keyword evidence="3" id="KW-1185">Reference proteome</keyword>
<feature type="transmembrane region" description="Helical" evidence="1">
    <location>
        <begin position="6"/>
        <end position="25"/>
    </location>
</feature>
<comment type="caution">
    <text evidence="2">The sequence shown here is derived from an EMBL/GenBank/DDBJ whole genome shotgun (WGS) entry which is preliminary data.</text>
</comment>
<dbReference type="Proteomes" id="UP000638263">
    <property type="component" value="Unassembled WGS sequence"/>
</dbReference>
<name>A0A917RTS5_9NOCA</name>
<reference evidence="2" key="1">
    <citation type="journal article" date="2014" name="Int. J. Syst. Evol. Microbiol.">
        <title>Complete genome sequence of Corynebacterium casei LMG S-19264T (=DSM 44701T), isolated from a smear-ripened cheese.</title>
        <authorList>
            <consortium name="US DOE Joint Genome Institute (JGI-PGF)"/>
            <person name="Walter F."/>
            <person name="Albersmeier A."/>
            <person name="Kalinowski J."/>
            <person name="Ruckert C."/>
        </authorList>
    </citation>
    <scope>NUCLEOTIDE SEQUENCE</scope>
    <source>
        <strain evidence="2">CGMCC 4.3508</strain>
    </source>
</reference>
<keyword evidence="1" id="KW-0472">Membrane</keyword>
<keyword evidence="1" id="KW-1133">Transmembrane helix</keyword>
<dbReference type="RefSeq" id="WP_189094468.1">
    <property type="nucleotide sequence ID" value="NZ_BMMH01000011.1"/>
</dbReference>
<evidence type="ECO:0000313" key="2">
    <source>
        <dbReference type="EMBL" id="GGL27791.1"/>
    </source>
</evidence>